<keyword evidence="4" id="KW-0808">Transferase</keyword>
<dbReference type="SMART" id="SM00388">
    <property type="entry name" value="HisKA"/>
    <property type="match status" value="1"/>
</dbReference>
<dbReference type="PANTHER" id="PTHR43065:SF10">
    <property type="entry name" value="PEROXIDE STRESS-ACTIVATED HISTIDINE KINASE MAK3"/>
    <property type="match status" value="1"/>
</dbReference>
<evidence type="ECO:0000256" key="2">
    <source>
        <dbReference type="ARBA" id="ARBA00012438"/>
    </source>
</evidence>
<evidence type="ECO:0000256" key="7">
    <source>
        <dbReference type="ARBA" id="ARBA00022840"/>
    </source>
</evidence>
<dbReference type="SUPFAM" id="SSF55874">
    <property type="entry name" value="ATPase domain of HSP90 chaperone/DNA topoisomerase II/histidine kinase"/>
    <property type="match status" value="1"/>
</dbReference>
<dbReference type="SMART" id="SM00387">
    <property type="entry name" value="HATPase_c"/>
    <property type="match status" value="1"/>
</dbReference>
<evidence type="ECO:0000256" key="8">
    <source>
        <dbReference type="ARBA" id="ARBA00023012"/>
    </source>
</evidence>
<comment type="catalytic activity">
    <reaction evidence="1">
        <text>ATP + protein L-histidine = ADP + protein N-phospho-L-histidine.</text>
        <dbReference type="EC" id="2.7.13.3"/>
    </reaction>
</comment>
<dbReference type="CDD" id="cd00082">
    <property type="entry name" value="HisKA"/>
    <property type="match status" value="1"/>
</dbReference>
<keyword evidence="8" id="KW-0902">Two-component regulatory system</keyword>
<evidence type="ECO:0000256" key="1">
    <source>
        <dbReference type="ARBA" id="ARBA00000085"/>
    </source>
</evidence>
<dbReference type="InterPro" id="IPR036890">
    <property type="entry name" value="HATPase_C_sf"/>
</dbReference>
<evidence type="ECO:0000256" key="5">
    <source>
        <dbReference type="ARBA" id="ARBA00022741"/>
    </source>
</evidence>
<dbReference type="InterPro" id="IPR004358">
    <property type="entry name" value="Sig_transdc_His_kin-like_C"/>
</dbReference>
<keyword evidence="7" id="KW-0067">ATP-binding</keyword>
<evidence type="ECO:0000256" key="6">
    <source>
        <dbReference type="ARBA" id="ARBA00022777"/>
    </source>
</evidence>
<dbReference type="EMBL" id="ACJN02000002">
    <property type="protein sequence ID" value="EFI34253.1"/>
    <property type="molecule type" value="Genomic_DNA"/>
</dbReference>
<dbReference type="Gene3D" id="3.30.450.20">
    <property type="entry name" value="PAS domain"/>
    <property type="match status" value="1"/>
</dbReference>
<comment type="caution">
    <text evidence="12">The sequence shown here is derived from an EMBL/GenBank/DDBJ whole genome shotgun (WGS) entry which is preliminary data.</text>
</comment>
<dbReference type="PRINTS" id="PR00344">
    <property type="entry name" value="BCTRLSENSOR"/>
</dbReference>
<dbReference type="InterPro" id="IPR003661">
    <property type="entry name" value="HisK_dim/P_dom"/>
</dbReference>
<evidence type="ECO:0000256" key="10">
    <source>
        <dbReference type="SAM" id="Phobius"/>
    </source>
</evidence>
<accession>D6SNC7</accession>
<protein>
    <recommendedName>
        <fullName evidence="2">histidine kinase</fullName>
        <ecNumber evidence="2">2.7.13.3</ecNumber>
    </recommendedName>
</protein>
<dbReference type="AlphaFoldDB" id="D6SNC7"/>
<evidence type="ECO:0000259" key="11">
    <source>
        <dbReference type="PROSITE" id="PS50109"/>
    </source>
</evidence>
<reference evidence="12" key="1">
    <citation type="submission" date="2010-05" db="EMBL/GenBank/DDBJ databases">
        <title>The draft genome of Desulfonatronospira thiodismutans ASO3-1.</title>
        <authorList>
            <consortium name="US DOE Joint Genome Institute (JGI-PGF)"/>
            <person name="Lucas S."/>
            <person name="Copeland A."/>
            <person name="Lapidus A."/>
            <person name="Cheng J.-F."/>
            <person name="Bruce D."/>
            <person name="Goodwin L."/>
            <person name="Pitluck S."/>
            <person name="Chertkov O."/>
            <person name="Brettin T."/>
            <person name="Detter J.C."/>
            <person name="Han C."/>
            <person name="Land M.L."/>
            <person name="Hauser L."/>
            <person name="Kyrpides N."/>
            <person name="Mikhailova N."/>
            <person name="Muyzer G."/>
            <person name="Woyke T."/>
        </authorList>
    </citation>
    <scope>NUCLEOTIDE SEQUENCE [LARGE SCALE GENOMIC DNA]</scope>
    <source>
        <strain evidence="12">ASO3-1</strain>
    </source>
</reference>
<dbReference type="Gene3D" id="1.10.287.130">
    <property type="match status" value="1"/>
</dbReference>
<evidence type="ECO:0000256" key="4">
    <source>
        <dbReference type="ARBA" id="ARBA00022679"/>
    </source>
</evidence>
<dbReference type="InterPro" id="IPR005467">
    <property type="entry name" value="His_kinase_dom"/>
</dbReference>
<keyword evidence="9" id="KW-0175">Coiled coil</keyword>
<dbReference type="Pfam" id="PF00512">
    <property type="entry name" value="HisKA"/>
    <property type="match status" value="1"/>
</dbReference>
<keyword evidence="3" id="KW-0597">Phosphoprotein</keyword>
<keyword evidence="13" id="KW-1185">Reference proteome</keyword>
<evidence type="ECO:0000256" key="9">
    <source>
        <dbReference type="SAM" id="Coils"/>
    </source>
</evidence>
<dbReference type="PROSITE" id="PS50109">
    <property type="entry name" value="HIS_KIN"/>
    <property type="match status" value="1"/>
</dbReference>
<evidence type="ECO:0000313" key="12">
    <source>
        <dbReference type="EMBL" id="EFI34253.1"/>
    </source>
</evidence>
<keyword evidence="5" id="KW-0547">Nucleotide-binding</keyword>
<dbReference type="Gene3D" id="3.30.565.10">
    <property type="entry name" value="Histidine kinase-like ATPase, C-terminal domain"/>
    <property type="match status" value="1"/>
</dbReference>
<feature type="coiled-coil region" evidence="9">
    <location>
        <begin position="361"/>
        <end position="399"/>
    </location>
</feature>
<evidence type="ECO:0000256" key="3">
    <source>
        <dbReference type="ARBA" id="ARBA00022553"/>
    </source>
</evidence>
<proteinExistence type="predicted"/>
<dbReference type="GO" id="GO:0005524">
    <property type="term" value="F:ATP binding"/>
    <property type="evidence" value="ECO:0007669"/>
    <property type="project" value="UniProtKB-KW"/>
</dbReference>
<dbReference type="InterPro" id="IPR003594">
    <property type="entry name" value="HATPase_dom"/>
</dbReference>
<keyword evidence="10" id="KW-0472">Membrane</keyword>
<feature type="transmembrane region" description="Helical" evidence="10">
    <location>
        <begin position="329"/>
        <end position="349"/>
    </location>
</feature>
<organism evidence="12 13">
    <name type="scientific">Desulfonatronospira thiodismutans ASO3-1</name>
    <dbReference type="NCBI Taxonomy" id="555779"/>
    <lineage>
        <taxon>Bacteria</taxon>
        <taxon>Pseudomonadati</taxon>
        <taxon>Thermodesulfobacteriota</taxon>
        <taxon>Desulfovibrionia</taxon>
        <taxon>Desulfovibrionales</taxon>
        <taxon>Desulfonatronovibrionaceae</taxon>
        <taxon>Desulfonatronospira</taxon>
    </lineage>
</organism>
<sequence>MNKKLLFPGVLLLAILYTAIGGLAYNAGQELEGVVTQQFNDQQLILAEKIADDIRGHFQFLETALATLSRQTVKILPEQPSHDYLHSTHDILKDWHVLSLGIAGNAPDNSLMAPDGSVSSWKDMGIDFPREEFQLWLDSDPDGQVFFSRTFRPDQGPYAGTWIMVMVKPLSRDLEMSFESGNFEGMPPAAFFVVDAMKVSRDYAHGVISGQTGYPWVINEEGYFLYHIEDDFDGRDSFTVRHERNPDISYERINTIVSQRLLAGDEGTDWYISGWHREVYTEMKKLLAFSPVFFTHQEKKRDSHLWSVGVAAPDEEVWGLIQPIVVRQWVVAGLFLVGATLGLFGLYFLSLRWNHVLTRKVEDKTRHLMESREQLREEKEKVEQSMQKLKDTQQRLVQSERFAAIGEAASHMSHEIKNPLMLMAGFAGQVRRRLSEDSPEAEKLDIIVNEAKRLEKMLVEVRDFTRPHKLSIKPCQPNDLIAETVKIFQDSLESSGIVCSQELSTDLTQVNMDPDQVKQVLVNLIKNAVEVMPEGGTLGISSKRQNQWVVVSVQDSGPGIPAEKLKNIFSPFYTTKDKGTGLGLAVSYRIIQDHGGDIFVDSQEGHGARFTIYLPLEEANL</sequence>
<dbReference type="FunFam" id="3.30.565.10:FF:000006">
    <property type="entry name" value="Sensor histidine kinase WalK"/>
    <property type="match status" value="1"/>
</dbReference>
<dbReference type="RefSeq" id="WP_008869581.1">
    <property type="nucleotide sequence ID" value="NZ_ACJN02000002.1"/>
</dbReference>
<dbReference type="InterPro" id="IPR036097">
    <property type="entry name" value="HisK_dim/P_sf"/>
</dbReference>
<dbReference type="PANTHER" id="PTHR43065">
    <property type="entry name" value="SENSOR HISTIDINE KINASE"/>
    <property type="match status" value="1"/>
</dbReference>
<evidence type="ECO:0000313" key="13">
    <source>
        <dbReference type="Proteomes" id="UP000005496"/>
    </source>
</evidence>
<dbReference type="Pfam" id="PF02518">
    <property type="entry name" value="HATPase_c"/>
    <property type="match status" value="1"/>
</dbReference>
<dbReference type="EC" id="2.7.13.3" evidence="2"/>
<feature type="domain" description="Histidine kinase" evidence="11">
    <location>
        <begin position="411"/>
        <end position="618"/>
    </location>
</feature>
<keyword evidence="10" id="KW-0812">Transmembrane</keyword>
<dbReference type="eggNOG" id="COG4191">
    <property type="taxonomic scope" value="Bacteria"/>
</dbReference>
<gene>
    <name evidence="12" type="ORF">Dthio_PD1604</name>
</gene>
<keyword evidence="6 12" id="KW-0418">Kinase</keyword>
<dbReference type="OrthoDB" id="9805591at2"/>
<dbReference type="GO" id="GO:0000155">
    <property type="term" value="F:phosphorelay sensor kinase activity"/>
    <property type="evidence" value="ECO:0007669"/>
    <property type="project" value="InterPro"/>
</dbReference>
<name>D6SNC7_9BACT</name>
<dbReference type="SUPFAM" id="SSF47384">
    <property type="entry name" value="Homodimeric domain of signal transducing histidine kinase"/>
    <property type="match status" value="1"/>
</dbReference>
<dbReference type="Proteomes" id="UP000005496">
    <property type="component" value="Unassembled WGS sequence"/>
</dbReference>
<keyword evidence="10" id="KW-1133">Transmembrane helix</keyword>